<name>A0A392UQE1_9FABA</name>
<feature type="non-terminal residue" evidence="1">
    <location>
        <position position="52"/>
    </location>
</feature>
<keyword evidence="2" id="KW-1185">Reference proteome</keyword>
<evidence type="ECO:0000313" key="2">
    <source>
        <dbReference type="Proteomes" id="UP000265520"/>
    </source>
</evidence>
<reference evidence="1 2" key="1">
    <citation type="journal article" date="2018" name="Front. Plant Sci.">
        <title>Red Clover (Trifolium pratense) and Zigzag Clover (T. medium) - A Picture of Genomic Similarities and Differences.</title>
        <authorList>
            <person name="Dluhosova J."/>
            <person name="Istvanek J."/>
            <person name="Nedelnik J."/>
            <person name="Repkova J."/>
        </authorList>
    </citation>
    <scope>NUCLEOTIDE SEQUENCE [LARGE SCALE GENOMIC DNA]</scope>
    <source>
        <strain evidence="2">cv. 10/8</strain>
        <tissue evidence="1">Leaf</tissue>
    </source>
</reference>
<dbReference type="AlphaFoldDB" id="A0A392UQE1"/>
<dbReference type="Proteomes" id="UP000265520">
    <property type="component" value="Unassembled WGS sequence"/>
</dbReference>
<proteinExistence type="predicted"/>
<evidence type="ECO:0000313" key="1">
    <source>
        <dbReference type="EMBL" id="MCI74686.1"/>
    </source>
</evidence>
<organism evidence="1 2">
    <name type="scientific">Trifolium medium</name>
    <dbReference type="NCBI Taxonomy" id="97028"/>
    <lineage>
        <taxon>Eukaryota</taxon>
        <taxon>Viridiplantae</taxon>
        <taxon>Streptophyta</taxon>
        <taxon>Embryophyta</taxon>
        <taxon>Tracheophyta</taxon>
        <taxon>Spermatophyta</taxon>
        <taxon>Magnoliopsida</taxon>
        <taxon>eudicotyledons</taxon>
        <taxon>Gunneridae</taxon>
        <taxon>Pentapetalae</taxon>
        <taxon>rosids</taxon>
        <taxon>fabids</taxon>
        <taxon>Fabales</taxon>
        <taxon>Fabaceae</taxon>
        <taxon>Papilionoideae</taxon>
        <taxon>50 kb inversion clade</taxon>
        <taxon>NPAAA clade</taxon>
        <taxon>Hologalegina</taxon>
        <taxon>IRL clade</taxon>
        <taxon>Trifolieae</taxon>
        <taxon>Trifolium</taxon>
    </lineage>
</organism>
<comment type="caution">
    <text evidence="1">The sequence shown here is derived from an EMBL/GenBank/DDBJ whole genome shotgun (WGS) entry which is preliminary data.</text>
</comment>
<dbReference type="EMBL" id="LXQA010865706">
    <property type="protein sequence ID" value="MCI74686.1"/>
    <property type="molecule type" value="Genomic_DNA"/>
</dbReference>
<accession>A0A392UQE1</accession>
<protein>
    <submittedName>
        <fullName evidence="1">Uncharacterized protein</fullName>
    </submittedName>
</protein>
<sequence length="52" mass="5829">MFGCPARTCKLASNPIERDSDSYGSPPTLRSIRMIILLNQFWVKQVSLASQT</sequence>